<name>A0A2S9ZWN0_RHOTO</name>
<dbReference type="Proteomes" id="UP000239560">
    <property type="component" value="Unassembled WGS sequence"/>
</dbReference>
<gene>
    <name evidence="2" type="ORF">AAT19DRAFT_11398</name>
</gene>
<comment type="caution">
    <text evidence="2">The sequence shown here is derived from an EMBL/GenBank/DDBJ whole genome shotgun (WGS) entry which is preliminary data.</text>
</comment>
<evidence type="ECO:0000313" key="2">
    <source>
        <dbReference type="EMBL" id="PRQ70166.1"/>
    </source>
</evidence>
<reference evidence="2 3" key="1">
    <citation type="journal article" date="2018" name="Elife">
        <title>Functional genomics of lipid metabolism in the oleaginous yeast Rhodosporidium toruloides.</title>
        <authorList>
            <person name="Coradetti S.T."/>
            <person name="Pinel D."/>
            <person name="Geiselman G."/>
            <person name="Ito M."/>
            <person name="Mondo S."/>
            <person name="Reilly M.C."/>
            <person name="Cheng Y.F."/>
            <person name="Bauer S."/>
            <person name="Grigoriev I."/>
            <person name="Gladden J.M."/>
            <person name="Simmons B.A."/>
            <person name="Brem R."/>
            <person name="Arkin A.P."/>
            <person name="Skerker J.M."/>
        </authorList>
    </citation>
    <scope>NUCLEOTIDE SEQUENCE [LARGE SCALE GENOMIC DNA]</scope>
    <source>
        <strain evidence="2 3">NBRC 0880</strain>
    </source>
</reference>
<organism evidence="2 3">
    <name type="scientific">Rhodotorula toruloides</name>
    <name type="common">Yeast</name>
    <name type="synonym">Rhodosporidium toruloides</name>
    <dbReference type="NCBI Taxonomy" id="5286"/>
    <lineage>
        <taxon>Eukaryota</taxon>
        <taxon>Fungi</taxon>
        <taxon>Dikarya</taxon>
        <taxon>Basidiomycota</taxon>
        <taxon>Pucciniomycotina</taxon>
        <taxon>Microbotryomycetes</taxon>
        <taxon>Sporidiobolales</taxon>
        <taxon>Sporidiobolaceae</taxon>
        <taxon>Rhodotorula</taxon>
    </lineage>
</organism>
<dbReference type="AlphaFoldDB" id="A0A2S9ZWN0"/>
<accession>A0A2S9ZWN0</accession>
<feature type="compositionally biased region" description="Basic and acidic residues" evidence="1">
    <location>
        <begin position="142"/>
        <end position="151"/>
    </location>
</feature>
<proteinExistence type="predicted"/>
<sequence>MWTGCRGARDLCDREATRRRATALDESEGGGWEIGRPGSRSRQRPAIRQTSVECLPVGGRTRNPFESAPARQRRESRTKARGTRQVLLAGIVVPAPWPSTSNERDSRRTPADLPAARCTEAYRRLDPAGGEADVRGWPGQADDGRRGESRALSRSRLSIDGAREMQSGTSVRRGGSEEEDKDVSAVRR</sequence>
<evidence type="ECO:0000313" key="3">
    <source>
        <dbReference type="Proteomes" id="UP000239560"/>
    </source>
</evidence>
<feature type="compositionally biased region" description="Basic and acidic residues" evidence="1">
    <location>
        <begin position="7"/>
        <end position="18"/>
    </location>
</feature>
<feature type="region of interest" description="Disordered" evidence="1">
    <location>
        <begin position="1"/>
        <end position="188"/>
    </location>
</feature>
<dbReference type="EMBL" id="LCTV02000016">
    <property type="protein sequence ID" value="PRQ70166.1"/>
    <property type="molecule type" value="Genomic_DNA"/>
</dbReference>
<protein>
    <submittedName>
        <fullName evidence="2">Uncharacterized protein</fullName>
    </submittedName>
</protein>
<evidence type="ECO:0000256" key="1">
    <source>
        <dbReference type="SAM" id="MobiDB-lite"/>
    </source>
</evidence>